<organism evidence="2 3">
    <name type="scientific">Sitophilus oryzae</name>
    <name type="common">Rice weevil</name>
    <name type="synonym">Curculio oryzae</name>
    <dbReference type="NCBI Taxonomy" id="7048"/>
    <lineage>
        <taxon>Eukaryota</taxon>
        <taxon>Metazoa</taxon>
        <taxon>Ecdysozoa</taxon>
        <taxon>Arthropoda</taxon>
        <taxon>Hexapoda</taxon>
        <taxon>Insecta</taxon>
        <taxon>Pterygota</taxon>
        <taxon>Neoptera</taxon>
        <taxon>Endopterygota</taxon>
        <taxon>Coleoptera</taxon>
        <taxon>Polyphaga</taxon>
        <taxon>Cucujiformia</taxon>
        <taxon>Curculionidae</taxon>
        <taxon>Dryophthorinae</taxon>
        <taxon>Sitophilus</taxon>
    </lineage>
</organism>
<evidence type="ECO:0000313" key="2">
    <source>
        <dbReference type="Proteomes" id="UP000504635"/>
    </source>
</evidence>
<sequence>MRQRCRWKIYIFFIAYYVTPAFSNEDDSQYNKRGYRPFFSPRMDYDQWRPLGRGDPLKNDPTFDYVPPVLDNVQYWVDSNARSSSSEESRTTNGQKTEMLLLGVPSKKPAIQTLENVAQSRHDNIYESEPKYQDKTFNVNQKNSQPNFLSSMTSQILPTIMSFANRILDKTINSKGEYIKPPYSVLTPPQLVTRPPENHFSAPSLRFPISQKPVLPNQFLSSKPFNRNTRPNNVNGVTVLPSNLIYQSSSVGSHKEFESVPSINWQLPSTTEQHKFKFNDQKLSLPNTVARIQFSSKNNLSNSILDASNSNHNFNFVTPPSLDENEMMFKGHISDDNDISNSYVKIDKPEAQMHHVGIETSNVASMPSFYSLASKNSPLMNSKTIHNMEMMKQSMDVLKPSPASAVTDYSKPNFLANLLQKEKTSFENANFIGSSSSVSNAIITNPNVKPSSEVPSSAGIMATNPMAFSPVSFVSDSTQKAIPESSTMVSILTTDPLFKHYKQPVEQVTGPAYVIIQGHSKVKTYKPTKQRNGILVEESNSIPYILEKKYDYKIKHLHGFENKKDLLDISDKISQNRQARAGNLHTLKHIVETGYGAINIQDTDIDRKDHDVQEAELSAKYKVHDGEYDVMEEYHKGTVEEIDTDID</sequence>
<accession>A0A6J2X4I0</accession>
<evidence type="ECO:0000313" key="3">
    <source>
        <dbReference type="RefSeq" id="XP_030746072.1"/>
    </source>
</evidence>
<evidence type="ECO:0000256" key="1">
    <source>
        <dbReference type="SAM" id="SignalP"/>
    </source>
</evidence>
<protein>
    <submittedName>
        <fullName evidence="3">Uncharacterized protein LOC115874914</fullName>
    </submittedName>
</protein>
<keyword evidence="1" id="KW-0732">Signal</keyword>
<keyword evidence="2" id="KW-1185">Reference proteome</keyword>
<gene>
    <name evidence="3" type="primary">LOC115874914</name>
</gene>
<dbReference type="KEGG" id="soy:115874914"/>
<name>A0A6J2X4I0_SITOR</name>
<dbReference type="AlphaFoldDB" id="A0A6J2X4I0"/>
<reference evidence="3" key="1">
    <citation type="submission" date="2025-08" db="UniProtKB">
        <authorList>
            <consortium name="RefSeq"/>
        </authorList>
    </citation>
    <scope>IDENTIFICATION</scope>
    <source>
        <tissue evidence="3">Gonads</tissue>
    </source>
</reference>
<feature type="signal peptide" evidence="1">
    <location>
        <begin position="1"/>
        <end position="23"/>
    </location>
</feature>
<dbReference type="GeneID" id="115874914"/>
<dbReference type="RefSeq" id="XP_030746072.1">
    <property type="nucleotide sequence ID" value="XM_030890212.1"/>
</dbReference>
<dbReference type="Proteomes" id="UP000504635">
    <property type="component" value="Unplaced"/>
</dbReference>
<feature type="chain" id="PRO_5026769623" evidence="1">
    <location>
        <begin position="24"/>
        <end position="647"/>
    </location>
</feature>
<proteinExistence type="predicted"/>
<dbReference type="OrthoDB" id="8062658at2759"/>
<dbReference type="InParanoid" id="A0A6J2X4I0"/>